<accession>A0A6B0SI01</accession>
<sequence>MPGKSDIENDSSRRSFLKSVGVSLLSVGAFAGSAQGAATDSLLDRSLALRKENKWTVEDWAEYIRSHGGNVYTASGRLPLPSQDGPGDIQPQEIDRAWITITLSYAENIGSDDYIDISWVFEYPSVHAEPPLDQIRIGWSDDGYVRSGDPWYGSYVSEITDQESVFATGFVAEYDNKAQEDANYEPDPYENTVYGSGCGIPVNVKGSSPSLRRVEFAYHHTWSSTSYSIGIGPNGPVIYPNSTTERWVAEDGAFEDEIRDDKEFTWDSA</sequence>
<proteinExistence type="predicted"/>
<name>A0A6B0SI01_9EURY</name>
<reference evidence="1 2" key="1">
    <citation type="submission" date="2019-12" db="EMBL/GenBank/DDBJ databases">
        <title>Isolation and characterization of three novel carbon monoxide-oxidizing members of Halobacteria from salione crusts and soils.</title>
        <authorList>
            <person name="Myers M.R."/>
            <person name="King G.M."/>
        </authorList>
    </citation>
    <scope>NUCLEOTIDE SEQUENCE [LARGE SCALE GENOMIC DNA]</scope>
    <source>
        <strain evidence="1 2">PCN9</strain>
    </source>
</reference>
<dbReference type="RefSeq" id="WP_159526800.1">
    <property type="nucleotide sequence ID" value="NZ_WUUU01000101.1"/>
</dbReference>
<dbReference type="OrthoDB" id="378393at2157"/>
<evidence type="ECO:0000313" key="2">
    <source>
        <dbReference type="Proteomes" id="UP000471521"/>
    </source>
</evidence>
<gene>
    <name evidence="1" type="ORF">GRX66_12120</name>
</gene>
<organism evidence="1 2">
    <name type="scientific">Halobacterium bonnevillei</name>
    <dbReference type="NCBI Taxonomy" id="2692200"/>
    <lineage>
        <taxon>Archaea</taxon>
        <taxon>Methanobacteriati</taxon>
        <taxon>Methanobacteriota</taxon>
        <taxon>Stenosarchaea group</taxon>
        <taxon>Halobacteria</taxon>
        <taxon>Halobacteriales</taxon>
        <taxon>Halobacteriaceae</taxon>
        <taxon>Halobacterium</taxon>
    </lineage>
</organism>
<dbReference type="AlphaFoldDB" id="A0A6B0SI01"/>
<comment type="caution">
    <text evidence="1">The sequence shown here is derived from an EMBL/GenBank/DDBJ whole genome shotgun (WGS) entry which is preliminary data.</text>
</comment>
<keyword evidence="2" id="KW-1185">Reference proteome</keyword>
<dbReference type="Proteomes" id="UP000471521">
    <property type="component" value="Unassembled WGS sequence"/>
</dbReference>
<protein>
    <submittedName>
        <fullName evidence="1">Uncharacterized protein</fullName>
    </submittedName>
</protein>
<dbReference type="EMBL" id="WUUU01000101">
    <property type="protein sequence ID" value="MXR21315.1"/>
    <property type="molecule type" value="Genomic_DNA"/>
</dbReference>
<evidence type="ECO:0000313" key="1">
    <source>
        <dbReference type="EMBL" id="MXR21315.1"/>
    </source>
</evidence>